<dbReference type="AlphaFoldDB" id="A0A7L4YKK7"/>
<dbReference type="EMBL" id="CP047156">
    <property type="protein sequence ID" value="QHB99076.1"/>
    <property type="molecule type" value="Genomic_DNA"/>
</dbReference>
<accession>A0A7L4YKK7</accession>
<dbReference type="RefSeq" id="WP_159542196.1">
    <property type="nucleotide sequence ID" value="NZ_CP047156.1"/>
</dbReference>
<evidence type="ECO:0008006" key="3">
    <source>
        <dbReference type="Google" id="ProtNLM"/>
    </source>
</evidence>
<name>A0A7L4YKK7_9ACTN</name>
<evidence type="ECO:0000313" key="1">
    <source>
        <dbReference type="EMBL" id="QHB99076.1"/>
    </source>
</evidence>
<dbReference type="InParanoid" id="A0A7L4YKK7"/>
<protein>
    <recommendedName>
        <fullName evidence="3">LemA family protein</fullName>
    </recommendedName>
</protein>
<dbReference type="Proteomes" id="UP000463857">
    <property type="component" value="Chromosome"/>
</dbReference>
<evidence type="ECO:0000313" key="2">
    <source>
        <dbReference type="Proteomes" id="UP000463857"/>
    </source>
</evidence>
<dbReference type="SUPFAM" id="SSF140478">
    <property type="entry name" value="LemA-like"/>
    <property type="match status" value="1"/>
</dbReference>
<sequence length="177" mass="18773">MEWLIVVLVVVVLVATWVTWTAMRIDRLAARCESAWLSLDAALTRRSKALAAVVDRDPLISSTPAADGIHALAASAGQAPRPQRAAVENAISAAITDLTAPPPGPAQTPASSGLSAELTEACVRVQVARTFYNDAVRAAHNLRAQRLPRVLRLGRSRPVPDYFDIDDGAGIVAAVHP</sequence>
<dbReference type="Gene3D" id="1.20.1440.20">
    <property type="entry name" value="LemA-like domain"/>
    <property type="match status" value="1"/>
</dbReference>
<proteinExistence type="predicted"/>
<keyword evidence="2" id="KW-1185">Reference proteome</keyword>
<dbReference type="KEGG" id="eke:EK0264_01350"/>
<reference evidence="1 2" key="1">
    <citation type="journal article" date="2018" name="Int. J. Syst. Evol. Microbiol.">
        <title>Epidermidibacterium keratini gen. nov., sp. nov., a member of the family Sporichthyaceae, isolated from keratin epidermis.</title>
        <authorList>
            <person name="Lee D.G."/>
            <person name="Trujillo M.E."/>
            <person name="Kang S."/>
            <person name="Nam J.J."/>
            <person name="Kim Y.J."/>
        </authorList>
    </citation>
    <scope>NUCLEOTIDE SEQUENCE [LARGE SCALE GENOMIC DNA]</scope>
    <source>
        <strain evidence="1 2">EPI-7</strain>
    </source>
</reference>
<dbReference type="InterPro" id="IPR023353">
    <property type="entry name" value="LemA-like_dom_sf"/>
</dbReference>
<organism evidence="1 2">
    <name type="scientific">Epidermidibacterium keratini</name>
    <dbReference type="NCBI Taxonomy" id="1891644"/>
    <lineage>
        <taxon>Bacteria</taxon>
        <taxon>Bacillati</taxon>
        <taxon>Actinomycetota</taxon>
        <taxon>Actinomycetes</taxon>
        <taxon>Sporichthyales</taxon>
        <taxon>Sporichthyaceae</taxon>
        <taxon>Epidermidibacterium</taxon>
    </lineage>
</organism>
<dbReference type="OrthoDB" id="3214694at2"/>
<gene>
    <name evidence="1" type="ORF">EK0264_01350</name>
</gene>